<evidence type="ECO:0000313" key="1">
    <source>
        <dbReference type="EMBL" id="KAJ5339666.1"/>
    </source>
</evidence>
<accession>A0A9W9UIC8</accession>
<comment type="caution">
    <text evidence="1">The sequence shown here is derived from an EMBL/GenBank/DDBJ whole genome shotgun (WGS) entry which is preliminary data.</text>
</comment>
<sequence length="148" mass="17235">MTKRYAVDLSLQASFQKKCLSFLRRLEKHAHFFRENPDDRSIETTGAAYRNMMVTWAQVEHIREAGLNMVDDAPKSPLIVERRSYWFLQAMADQSEFEDACDLLEAQLEDLAKKVLCREAENLWVAGILENIATTFEDDFHLSTMDRK</sequence>
<proteinExistence type="predicted"/>
<name>A0A9W9UIC8_PENBR</name>
<dbReference type="EMBL" id="JAPZBQ010000003">
    <property type="protein sequence ID" value="KAJ5339666.1"/>
    <property type="molecule type" value="Genomic_DNA"/>
</dbReference>
<organism evidence="1 2">
    <name type="scientific">Penicillium brevicompactum</name>
    <dbReference type="NCBI Taxonomy" id="5074"/>
    <lineage>
        <taxon>Eukaryota</taxon>
        <taxon>Fungi</taxon>
        <taxon>Dikarya</taxon>
        <taxon>Ascomycota</taxon>
        <taxon>Pezizomycotina</taxon>
        <taxon>Eurotiomycetes</taxon>
        <taxon>Eurotiomycetidae</taxon>
        <taxon>Eurotiales</taxon>
        <taxon>Aspergillaceae</taxon>
        <taxon>Penicillium</taxon>
    </lineage>
</organism>
<evidence type="ECO:0000313" key="2">
    <source>
        <dbReference type="Proteomes" id="UP001147695"/>
    </source>
</evidence>
<reference evidence="1" key="1">
    <citation type="submission" date="2022-12" db="EMBL/GenBank/DDBJ databases">
        <authorList>
            <person name="Petersen C."/>
        </authorList>
    </citation>
    <scope>NUCLEOTIDE SEQUENCE</scope>
    <source>
        <strain evidence="1">IBT 35673</strain>
    </source>
</reference>
<protein>
    <submittedName>
        <fullName evidence="1">Uncharacterized protein</fullName>
    </submittedName>
</protein>
<dbReference type="Proteomes" id="UP001147695">
    <property type="component" value="Unassembled WGS sequence"/>
</dbReference>
<dbReference type="AlphaFoldDB" id="A0A9W9UIC8"/>
<gene>
    <name evidence="1" type="ORF">N7452_006394</name>
</gene>
<reference evidence="1" key="2">
    <citation type="journal article" date="2023" name="IMA Fungus">
        <title>Comparative genomic study of the Penicillium genus elucidates a diverse pangenome and 15 lateral gene transfer events.</title>
        <authorList>
            <person name="Petersen C."/>
            <person name="Sorensen T."/>
            <person name="Nielsen M.R."/>
            <person name="Sondergaard T.E."/>
            <person name="Sorensen J.L."/>
            <person name="Fitzpatrick D.A."/>
            <person name="Frisvad J.C."/>
            <person name="Nielsen K.L."/>
        </authorList>
    </citation>
    <scope>NUCLEOTIDE SEQUENCE</scope>
    <source>
        <strain evidence="1">IBT 35673</strain>
    </source>
</reference>